<dbReference type="PANTHER" id="PTHR10443:SF45">
    <property type="entry name" value="DIPEPTIDASE"/>
    <property type="match status" value="1"/>
</dbReference>
<dbReference type="EC" id="3.4.13.19" evidence="1"/>
<comment type="cofactor">
    <cofactor evidence="1">
        <name>Zn(2+)</name>
        <dbReference type="ChEBI" id="CHEBI:29105"/>
    </cofactor>
</comment>
<reference evidence="2" key="1">
    <citation type="submission" date="2021-05" db="EMBL/GenBank/DDBJ databases">
        <authorList>
            <person name="Alioto T."/>
            <person name="Alioto T."/>
            <person name="Gomez Garrido J."/>
        </authorList>
    </citation>
    <scope>NUCLEOTIDE SEQUENCE</scope>
</reference>
<dbReference type="GO" id="GO:0098552">
    <property type="term" value="C:side of membrane"/>
    <property type="evidence" value="ECO:0007669"/>
    <property type="project" value="UniProtKB-KW"/>
</dbReference>
<comment type="subunit">
    <text evidence="1">Homodimer; disulfide-linked.</text>
</comment>
<name>A0A8D8CF12_CULPI</name>
<sequence>MIPLRRALSNRKVLVGGAIVLVAVVAVAIAVPLSINSSGSNDDDQDSNKANDVSPFFGRTILDEVPLIDGHNDLPWNLYSNERNRINNFNLDSDLKKDPKWGQSTSSHTDIPRLLQGKVGAQFWVAYVGCNTQYKDAVERTLEQIDVIKRMVAKYPKYMKYVTSAEGIMEAFGEKRIGSLIAVEGGHSMDNRLAMLRIFYELGVRYMTLTHSCNTPWADASPVDANETAVLRNVTEWGKNVIWEMNRLGMLVDISHVSHGVMGDVLEHTKAPVIFSHSSSHKVYAHHRNVQDDVLKMLIENRGIIMVNFYTGFIGGKTIDDVVRHLNYIKSVTGPDHIGIGGDFDGVDSTPEGLDDVSKYPDLFDMLANGAYNDGTAFEPWTREDLQKLAGLNLLRVFREVEQVRDSMRDVPPYEELIPYQEFVDAGVEDQPCMSDMDIHKS</sequence>
<keyword evidence="1" id="KW-0862">Zinc</keyword>
<dbReference type="InterPro" id="IPR000180">
    <property type="entry name" value="Dipep_AS"/>
</dbReference>
<dbReference type="PROSITE" id="PS51365">
    <property type="entry name" value="RENAL_DIPEPTIDASE_2"/>
    <property type="match status" value="1"/>
</dbReference>
<keyword evidence="1" id="KW-0336">GPI-anchor</keyword>
<dbReference type="EMBL" id="HBUE01120454">
    <property type="protein sequence ID" value="CAG6492242.1"/>
    <property type="molecule type" value="Transcribed_RNA"/>
</dbReference>
<proteinExistence type="inferred from homology"/>
<keyword evidence="1" id="KW-0224">Dipeptidase</keyword>
<evidence type="ECO:0000313" key="2">
    <source>
        <dbReference type="EMBL" id="CAG6492241.1"/>
    </source>
</evidence>
<dbReference type="AlphaFoldDB" id="A0A8D8CF12"/>
<keyword evidence="1" id="KW-0449">Lipoprotein</keyword>
<keyword evidence="1" id="KW-0325">Glycoprotein</keyword>
<dbReference type="GO" id="GO:0070573">
    <property type="term" value="F:metallodipeptidase activity"/>
    <property type="evidence" value="ECO:0007669"/>
    <property type="project" value="InterPro"/>
</dbReference>
<accession>A0A8D8CF12</accession>
<dbReference type="PROSITE" id="PS00869">
    <property type="entry name" value="RENAL_DIPEPTIDASE_1"/>
    <property type="match status" value="1"/>
</dbReference>
<dbReference type="CDD" id="cd01301">
    <property type="entry name" value="rDP_like"/>
    <property type="match status" value="1"/>
</dbReference>
<dbReference type="InterPro" id="IPR008257">
    <property type="entry name" value="Pept_M19"/>
</dbReference>
<comment type="catalytic activity">
    <reaction evidence="1">
        <text>an L-aminoacyl-L-amino acid + H2O = 2 an L-alpha-amino acid</text>
        <dbReference type="Rhea" id="RHEA:48940"/>
        <dbReference type="ChEBI" id="CHEBI:15377"/>
        <dbReference type="ChEBI" id="CHEBI:59869"/>
        <dbReference type="ChEBI" id="CHEBI:77460"/>
        <dbReference type="EC" id="3.4.13.19"/>
    </reaction>
</comment>
<dbReference type="GO" id="GO:0046872">
    <property type="term" value="F:metal ion binding"/>
    <property type="evidence" value="ECO:0007669"/>
    <property type="project" value="UniProtKB-UniRule"/>
</dbReference>
<dbReference type="GO" id="GO:0006508">
    <property type="term" value="P:proteolysis"/>
    <property type="evidence" value="ECO:0007669"/>
    <property type="project" value="UniProtKB-KW"/>
</dbReference>
<protein>
    <recommendedName>
        <fullName evidence="1">Dipeptidase</fullName>
        <ecNumber evidence="1">3.4.13.19</ecNumber>
    </recommendedName>
</protein>
<dbReference type="SUPFAM" id="SSF51556">
    <property type="entry name" value="Metallo-dependent hydrolases"/>
    <property type="match status" value="1"/>
</dbReference>
<dbReference type="PANTHER" id="PTHR10443">
    <property type="entry name" value="MICROSOMAL DIPEPTIDASE"/>
    <property type="match status" value="1"/>
</dbReference>
<comment type="similarity">
    <text evidence="1">Belongs to the metallo-dependent hydrolases superfamily. Peptidase M19 family.</text>
</comment>
<comment type="subcellular location">
    <subcellularLocation>
        <location evidence="1">Membrane</location>
        <topology evidence="1">Lipid-anchor</topology>
        <topology evidence="1">GPI-anchor</topology>
    </subcellularLocation>
</comment>
<keyword evidence="1" id="KW-0472">Membrane</keyword>
<keyword evidence="1" id="KW-0482">Metalloprotease</keyword>
<evidence type="ECO:0000256" key="1">
    <source>
        <dbReference type="RuleBase" id="RU341113"/>
    </source>
</evidence>
<keyword evidence="1" id="KW-0479">Metal-binding</keyword>
<dbReference type="InterPro" id="IPR032466">
    <property type="entry name" value="Metal_Hydrolase"/>
</dbReference>
<dbReference type="Gene3D" id="3.20.20.140">
    <property type="entry name" value="Metal-dependent hydrolases"/>
    <property type="match status" value="1"/>
</dbReference>
<dbReference type="Pfam" id="PF01244">
    <property type="entry name" value="Peptidase_M19"/>
    <property type="match status" value="1"/>
</dbReference>
<keyword evidence="1" id="KW-0378">Hydrolase</keyword>
<keyword evidence="1" id="KW-1015">Disulfide bond</keyword>
<organism evidence="2">
    <name type="scientific">Culex pipiens</name>
    <name type="common">House mosquito</name>
    <dbReference type="NCBI Taxonomy" id="7175"/>
    <lineage>
        <taxon>Eukaryota</taxon>
        <taxon>Metazoa</taxon>
        <taxon>Ecdysozoa</taxon>
        <taxon>Arthropoda</taxon>
        <taxon>Hexapoda</taxon>
        <taxon>Insecta</taxon>
        <taxon>Pterygota</taxon>
        <taxon>Neoptera</taxon>
        <taxon>Endopterygota</taxon>
        <taxon>Diptera</taxon>
        <taxon>Nematocera</taxon>
        <taxon>Culicoidea</taxon>
        <taxon>Culicidae</taxon>
        <taxon>Culicinae</taxon>
        <taxon>Culicini</taxon>
        <taxon>Culex</taxon>
        <taxon>Culex</taxon>
    </lineage>
</organism>
<dbReference type="EMBL" id="HBUE01120453">
    <property type="protein sequence ID" value="CAG6492241.1"/>
    <property type="molecule type" value="Transcribed_RNA"/>
</dbReference>
<keyword evidence="1" id="KW-0645">Protease</keyword>